<evidence type="ECO:0008006" key="4">
    <source>
        <dbReference type="Google" id="ProtNLM"/>
    </source>
</evidence>
<name>A0A0G4GR43_9ALVE</name>
<feature type="chain" id="PRO_5005190870" description="WSC domain-containing protein" evidence="2">
    <location>
        <begin position="19"/>
        <end position="168"/>
    </location>
</feature>
<proteinExistence type="predicted"/>
<protein>
    <recommendedName>
        <fullName evidence="4">WSC domain-containing protein</fullName>
    </recommendedName>
</protein>
<feature type="signal peptide" evidence="2">
    <location>
        <begin position="1"/>
        <end position="18"/>
    </location>
</feature>
<feature type="compositionally biased region" description="Basic and acidic residues" evidence="1">
    <location>
        <begin position="66"/>
        <end position="75"/>
    </location>
</feature>
<evidence type="ECO:0000313" key="3">
    <source>
        <dbReference type="EMBL" id="CEM32991.1"/>
    </source>
</evidence>
<dbReference type="VEuPathDB" id="CryptoDB:Cvel_23008"/>
<reference evidence="3" key="1">
    <citation type="submission" date="2014-11" db="EMBL/GenBank/DDBJ databases">
        <authorList>
            <person name="Otto D Thomas"/>
            <person name="Naeem Raeece"/>
        </authorList>
    </citation>
    <scope>NUCLEOTIDE SEQUENCE</scope>
</reference>
<sequence>MRVFIAITLLCLVFASHAQLPDCQTDGCDLRTQDGAAGVATERTPEAPPAPPSTAASTPRPRLRGSRSEESETHPAETQTDPISSGDADASVPTPSPLPESAEASELIEETETEKQNHGNVWGPWYDQRIVNVYIGGGGADSPCRQRCRSSYLPNTFGLSGCLNQCGR</sequence>
<accession>A0A0G4GR43</accession>
<evidence type="ECO:0000256" key="2">
    <source>
        <dbReference type="SAM" id="SignalP"/>
    </source>
</evidence>
<evidence type="ECO:0000256" key="1">
    <source>
        <dbReference type="SAM" id="MobiDB-lite"/>
    </source>
</evidence>
<feature type="region of interest" description="Disordered" evidence="1">
    <location>
        <begin position="34"/>
        <end position="120"/>
    </location>
</feature>
<gene>
    <name evidence="3" type="ORF">Cvel_23008</name>
</gene>
<dbReference type="AlphaFoldDB" id="A0A0G4GR43"/>
<keyword evidence="2" id="KW-0732">Signal</keyword>
<dbReference type="EMBL" id="CDMZ01001462">
    <property type="protein sequence ID" value="CEM32991.1"/>
    <property type="molecule type" value="Genomic_DNA"/>
</dbReference>
<organism evidence="3">
    <name type="scientific">Chromera velia CCMP2878</name>
    <dbReference type="NCBI Taxonomy" id="1169474"/>
    <lineage>
        <taxon>Eukaryota</taxon>
        <taxon>Sar</taxon>
        <taxon>Alveolata</taxon>
        <taxon>Colpodellida</taxon>
        <taxon>Chromeraceae</taxon>
        <taxon>Chromera</taxon>
    </lineage>
</organism>